<organism evidence="2 3">
    <name type="scientific">Candidatus Auribacter fodinae</name>
    <dbReference type="NCBI Taxonomy" id="2093366"/>
    <lineage>
        <taxon>Bacteria</taxon>
        <taxon>Pseudomonadati</taxon>
        <taxon>Candidatus Auribacterota</taxon>
        <taxon>Candidatus Auribacteria</taxon>
        <taxon>Candidatus Auribacterales</taxon>
        <taxon>Candidatus Auribacteraceae</taxon>
        <taxon>Candidatus Auribacter</taxon>
    </lineage>
</organism>
<protein>
    <submittedName>
        <fullName evidence="2">PHP domain-containing protein</fullName>
    </submittedName>
</protein>
<comment type="caution">
    <text evidence="2">The sequence shown here is derived from an EMBL/GenBank/DDBJ whole genome shotgun (WGS) entry which is preliminary data.</text>
</comment>
<dbReference type="Gene3D" id="1.10.150.650">
    <property type="match status" value="1"/>
</dbReference>
<dbReference type="InterPro" id="IPR016195">
    <property type="entry name" value="Pol/histidinol_Pase-like"/>
</dbReference>
<sequence>MSKYIDLHLHTSKSDGSLSPEGIVKLSAQYGLSAIAISDHDTMEGYYDAIGYAREHNIELIPAVELSCEEENKDIHVLGYFIDGSNAEFTRFLETFRMHRRERVYRITEKLQELGIDISGDEILCGLDDASPGRLHIARALVQKGIVANTPEAFRKYIGEQCPAYVKKMKLSVKECIDLIHKIGGIAVLAHPGVYLKDHLIHLFIQHGLDGLEVFHSEHSFSDTKKYKQMAQSYGLLITGGSDFHGPHEDNRPLGELKIPYSYLDDLKQFIIDRTVFAEDSWLLKKSQQA</sequence>
<dbReference type="EMBL" id="QZJZ01000031">
    <property type="protein sequence ID" value="RJP60274.1"/>
    <property type="molecule type" value="Genomic_DNA"/>
</dbReference>
<dbReference type="Pfam" id="PF02811">
    <property type="entry name" value="PHP"/>
    <property type="match status" value="1"/>
</dbReference>
<evidence type="ECO:0000313" key="2">
    <source>
        <dbReference type="EMBL" id="RJP60274.1"/>
    </source>
</evidence>
<dbReference type="SMART" id="SM00481">
    <property type="entry name" value="POLIIIAc"/>
    <property type="match status" value="1"/>
</dbReference>
<dbReference type="InterPro" id="IPR004013">
    <property type="entry name" value="PHP_dom"/>
</dbReference>
<dbReference type="GO" id="GO:0004534">
    <property type="term" value="F:5'-3' RNA exonuclease activity"/>
    <property type="evidence" value="ECO:0007669"/>
    <property type="project" value="TreeGrafter"/>
</dbReference>
<gene>
    <name evidence="2" type="ORF">C4541_04300</name>
</gene>
<feature type="domain" description="Polymerase/histidinol phosphatase N-terminal" evidence="1">
    <location>
        <begin position="5"/>
        <end position="70"/>
    </location>
</feature>
<accession>A0A3A4R2F1</accession>
<dbReference type="Proteomes" id="UP000266426">
    <property type="component" value="Unassembled WGS sequence"/>
</dbReference>
<dbReference type="PANTHER" id="PTHR42924">
    <property type="entry name" value="EXONUCLEASE"/>
    <property type="match status" value="1"/>
</dbReference>
<dbReference type="InterPro" id="IPR052018">
    <property type="entry name" value="PHP_domain"/>
</dbReference>
<evidence type="ECO:0000313" key="3">
    <source>
        <dbReference type="Proteomes" id="UP000266426"/>
    </source>
</evidence>
<evidence type="ECO:0000259" key="1">
    <source>
        <dbReference type="SMART" id="SM00481"/>
    </source>
</evidence>
<dbReference type="GO" id="GO:0035312">
    <property type="term" value="F:5'-3' DNA exonuclease activity"/>
    <property type="evidence" value="ECO:0007669"/>
    <property type="project" value="TreeGrafter"/>
</dbReference>
<dbReference type="PANTHER" id="PTHR42924:SF3">
    <property type="entry name" value="POLYMERASE_HISTIDINOL PHOSPHATASE N-TERMINAL DOMAIN-CONTAINING PROTEIN"/>
    <property type="match status" value="1"/>
</dbReference>
<name>A0A3A4R2F1_9BACT</name>
<dbReference type="SUPFAM" id="SSF89550">
    <property type="entry name" value="PHP domain-like"/>
    <property type="match status" value="1"/>
</dbReference>
<reference evidence="2 3" key="1">
    <citation type="journal article" date="2017" name="ISME J.">
        <title>Energy and carbon metabolisms in a deep terrestrial subsurface fluid microbial community.</title>
        <authorList>
            <person name="Momper L."/>
            <person name="Jungbluth S.P."/>
            <person name="Lee M.D."/>
            <person name="Amend J.P."/>
        </authorList>
    </citation>
    <scope>NUCLEOTIDE SEQUENCE [LARGE SCALE GENOMIC DNA]</scope>
    <source>
        <strain evidence="2">SURF_26</strain>
    </source>
</reference>
<dbReference type="Gene3D" id="3.20.20.140">
    <property type="entry name" value="Metal-dependent hydrolases"/>
    <property type="match status" value="1"/>
</dbReference>
<dbReference type="CDD" id="cd07438">
    <property type="entry name" value="PHP_HisPPase_AMP"/>
    <property type="match status" value="1"/>
</dbReference>
<dbReference type="InterPro" id="IPR003141">
    <property type="entry name" value="Pol/His_phosphatase_N"/>
</dbReference>
<proteinExistence type="predicted"/>
<dbReference type="AlphaFoldDB" id="A0A3A4R2F1"/>